<evidence type="ECO:0000313" key="4">
    <source>
        <dbReference type="Proteomes" id="UP000193642"/>
    </source>
</evidence>
<dbReference type="SUPFAM" id="SSF54909">
    <property type="entry name" value="Dimeric alpha+beta barrel"/>
    <property type="match status" value="1"/>
</dbReference>
<gene>
    <name evidence="3" type="ORF">BCR33DRAFT_714412</name>
</gene>
<feature type="region of interest" description="Disordered" evidence="1">
    <location>
        <begin position="1"/>
        <end position="25"/>
    </location>
</feature>
<dbReference type="AlphaFoldDB" id="A0A1Y2CNS9"/>
<dbReference type="InterPro" id="IPR051807">
    <property type="entry name" value="Sec-metab_biosynth-assoc"/>
</dbReference>
<dbReference type="Pfam" id="PF03795">
    <property type="entry name" value="YCII"/>
    <property type="match status" value="1"/>
</dbReference>
<keyword evidence="4" id="KW-1185">Reference proteome</keyword>
<dbReference type="Proteomes" id="UP000193642">
    <property type="component" value="Unassembled WGS sequence"/>
</dbReference>
<evidence type="ECO:0000256" key="1">
    <source>
        <dbReference type="SAM" id="MobiDB-lite"/>
    </source>
</evidence>
<dbReference type="Gene3D" id="3.30.70.1060">
    <property type="entry name" value="Dimeric alpha+beta barrel"/>
    <property type="match status" value="1"/>
</dbReference>
<dbReference type="EMBL" id="MCGO01000011">
    <property type="protein sequence ID" value="ORY48681.1"/>
    <property type="molecule type" value="Genomic_DNA"/>
</dbReference>
<comment type="caution">
    <text evidence="3">The sequence shown here is derived from an EMBL/GenBank/DDBJ whole genome shotgun (WGS) entry which is preliminary data.</text>
</comment>
<reference evidence="3 4" key="1">
    <citation type="submission" date="2016-07" db="EMBL/GenBank/DDBJ databases">
        <title>Pervasive Adenine N6-methylation of Active Genes in Fungi.</title>
        <authorList>
            <consortium name="DOE Joint Genome Institute"/>
            <person name="Mondo S.J."/>
            <person name="Dannebaum R.O."/>
            <person name="Kuo R.C."/>
            <person name="Labutti K."/>
            <person name="Haridas S."/>
            <person name="Kuo A."/>
            <person name="Salamov A."/>
            <person name="Ahrendt S.R."/>
            <person name="Lipzen A."/>
            <person name="Sullivan W."/>
            <person name="Andreopoulos W.B."/>
            <person name="Clum A."/>
            <person name="Lindquist E."/>
            <person name="Daum C."/>
            <person name="Ramamoorthy G.K."/>
            <person name="Gryganskyi A."/>
            <person name="Culley D."/>
            <person name="Magnuson J.K."/>
            <person name="James T.Y."/>
            <person name="O'Malley M.A."/>
            <person name="Stajich J.E."/>
            <person name="Spatafora J.W."/>
            <person name="Visel A."/>
            <person name="Grigoriev I.V."/>
        </authorList>
    </citation>
    <scope>NUCLEOTIDE SEQUENCE [LARGE SCALE GENOMIC DNA]</scope>
    <source>
        <strain evidence="3 4">JEL800</strain>
    </source>
</reference>
<name>A0A1Y2CNS9_9FUNG</name>
<sequence length="96" mass="10399">MRLAPKTLTRAFSSTPRISQQARQSKLDGNVLVGGATLSSTDEAVAKMNGSMLVLEFPTLADAEAYVKADPYVTGKVWESWTLTPFKMAPLPPSKQ</sequence>
<dbReference type="OrthoDB" id="5519740at2759"/>
<dbReference type="PANTHER" id="PTHR33606:SF3">
    <property type="entry name" value="PROTEIN YCII"/>
    <property type="match status" value="1"/>
</dbReference>
<evidence type="ECO:0000259" key="2">
    <source>
        <dbReference type="Pfam" id="PF03795"/>
    </source>
</evidence>
<organism evidence="3 4">
    <name type="scientific">Rhizoclosmatium globosum</name>
    <dbReference type="NCBI Taxonomy" id="329046"/>
    <lineage>
        <taxon>Eukaryota</taxon>
        <taxon>Fungi</taxon>
        <taxon>Fungi incertae sedis</taxon>
        <taxon>Chytridiomycota</taxon>
        <taxon>Chytridiomycota incertae sedis</taxon>
        <taxon>Chytridiomycetes</taxon>
        <taxon>Chytridiales</taxon>
        <taxon>Chytriomycetaceae</taxon>
        <taxon>Rhizoclosmatium</taxon>
    </lineage>
</organism>
<evidence type="ECO:0000313" key="3">
    <source>
        <dbReference type="EMBL" id="ORY48681.1"/>
    </source>
</evidence>
<protein>
    <recommendedName>
        <fullName evidence="2">YCII-related domain-containing protein</fullName>
    </recommendedName>
</protein>
<dbReference type="InterPro" id="IPR005545">
    <property type="entry name" value="YCII"/>
</dbReference>
<feature type="compositionally biased region" description="Polar residues" evidence="1">
    <location>
        <begin position="10"/>
        <end position="24"/>
    </location>
</feature>
<accession>A0A1Y2CNS9</accession>
<proteinExistence type="predicted"/>
<feature type="domain" description="YCII-related" evidence="2">
    <location>
        <begin position="15"/>
        <end position="87"/>
    </location>
</feature>
<dbReference type="PANTHER" id="PTHR33606">
    <property type="entry name" value="PROTEIN YCII"/>
    <property type="match status" value="1"/>
</dbReference>
<dbReference type="InterPro" id="IPR011008">
    <property type="entry name" value="Dimeric_a/b-barrel"/>
</dbReference>